<evidence type="ECO:0000313" key="7">
    <source>
        <dbReference type="EMBL" id="OUD10173.1"/>
    </source>
</evidence>
<name>A0A251X1X7_9RHOB</name>
<dbReference type="AlphaFoldDB" id="A0A251X1X7"/>
<feature type="domain" description="Flagellin N-terminal" evidence="5">
    <location>
        <begin position="4"/>
        <end position="141"/>
    </location>
</feature>
<evidence type="ECO:0000256" key="4">
    <source>
        <dbReference type="RuleBase" id="RU362073"/>
    </source>
</evidence>
<dbReference type="OrthoDB" id="9796789at2"/>
<dbReference type="EMBL" id="MSPP01000001">
    <property type="protein sequence ID" value="OUD10173.1"/>
    <property type="molecule type" value="Genomic_DNA"/>
</dbReference>
<evidence type="ECO:0000259" key="6">
    <source>
        <dbReference type="Pfam" id="PF00700"/>
    </source>
</evidence>
<organism evidence="7 8">
    <name type="scientific">Marivivens niveibacter</name>
    <dbReference type="NCBI Taxonomy" id="1930667"/>
    <lineage>
        <taxon>Bacteria</taxon>
        <taxon>Pseudomonadati</taxon>
        <taxon>Pseudomonadota</taxon>
        <taxon>Alphaproteobacteria</taxon>
        <taxon>Rhodobacterales</taxon>
        <taxon>Paracoccaceae</taxon>
        <taxon>Marivivens group</taxon>
        <taxon>Marivivens</taxon>
    </lineage>
</organism>
<dbReference type="Pfam" id="PF07196">
    <property type="entry name" value="Flagellin_IN"/>
    <property type="match status" value="2"/>
</dbReference>
<dbReference type="Pfam" id="PF00669">
    <property type="entry name" value="Flagellin_N"/>
    <property type="match status" value="1"/>
</dbReference>
<dbReference type="GO" id="GO:0009288">
    <property type="term" value="C:bacterial-type flagellum"/>
    <property type="evidence" value="ECO:0007669"/>
    <property type="project" value="UniProtKB-SubCell"/>
</dbReference>
<protein>
    <recommendedName>
        <fullName evidence="4">Flagellin</fullName>
    </recommendedName>
</protein>
<accession>A0A251X1X7</accession>
<keyword evidence="7" id="KW-0969">Cilium</keyword>
<comment type="caution">
    <text evidence="7">The sequence shown here is derived from an EMBL/GenBank/DDBJ whole genome shotgun (WGS) entry which is preliminary data.</text>
</comment>
<feature type="domain" description="Flagellin C-terminal" evidence="6">
    <location>
        <begin position="403"/>
        <end position="488"/>
    </location>
</feature>
<keyword evidence="2 4" id="KW-0964">Secreted</keyword>
<evidence type="ECO:0000259" key="5">
    <source>
        <dbReference type="Pfam" id="PF00669"/>
    </source>
</evidence>
<keyword evidence="3 4" id="KW-0975">Bacterial flagellum</keyword>
<sequence>MTTINTNIGALNAQANMSRVNDEFNTAMTRLSTGLRVNAAKDDAAGMAIGEKMTAQVMGLNQAIRNASDGKNLVDTTEGAHVEVSNMLQRLRELSVQSANDTNTASDRGSLMAEAKQLVSEIDRVAETTTFNGMNILDGTFKGKQLQIGADAGTNMEINVDSAKATDIGAHSVTSESDIANFSSETVTISGHRGSESVTTAATDSAKDIAARINGVTAGTGVSATAETKAVLEGPEVGGTAAASTVQFSINGVSTKAVAVPAADPAGGERLASLRDAINDLSSQTGVTAAINDDGNIELTDTDGDDIAITGFSSSTATSSMTITTGDGAATDDLDGTTTSVTMKGQVEMSSTQTFSVATDATGAAATETSFMAVDTGVEHFSSSLDAVSDIDITTAEGAEAAIKVIDSALSKISDSRSDLGAVSNRLDSVISNLTNISTSVQAAKSQVMDADFAQESTNLARGQILSQAATAMLAQANSSKQGVLQLLRG</sequence>
<proteinExistence type="inferred from homology"/>
<keyword evidence="8" id="KW-1185">Reference proteome</keyword>
<dbReference type="Gene3D" id="2.30.220.10">
    <property type="entry name" value="f41 fragment of flagellin, C-terminal domain"/>
    <property type="match status" value="1"/>
</dbReference>
<evidence type="ECO:0000256" key="1">
    <source>
        <dbReference type="ARBA" id="ARBA00005709"/>
    </source>
</evidence>
<dbReference type="PRINTS" id="PR00207">
    <property type="entry name" value="FLAGELLIN"/>
</dbReference>
<comment type="function">
    <text evidence="4">Flagellin is the subunit protein which polymerizes to form the filaments of bacterial flagella.</text>
</comment>
<dbReference type="Proteomes" id="UP000194664">
    <property type="component" value="Unassembled WGS sequence"/>
</dbReference>
<reference evidence="7 8" key="1">
    <citation type="submission" date="2016-12" db="EMBL/GenBank/DDBJ databases">
        <title>The draft genome sequence of HSLHS2.</title>
        <authorList>
            <person name="Hu D."/>
            <person name="Wang L."/>
            <person name="Shao Z."/>
        </authorList>
    </citation>
    <scope>NUCLEOTIDE SEQUENCE [LARGE SCALE GENOMIC DNA]</scope>
    <source>
        <strain evidence="7">MCCC 1A06712</strain>
    </source>
</reference>
<dbReference type="PANTHER" id="PTHR42792">
    <property type="entry name" value="FLAGELLIN"/>
    <property type="match status" value="1"/>
</dbReference>
<dbReference type="InterPro" id="IPR001029">
    <property type="entry name" value="Flagellin_N"/>
</dbReference>
<dbReference type="Gene3D" id="6.10.10.10">
    <property type="entry name" value="Flagellar export chaperone, C-terminal domain"/>
    <property type="match status" value="1"/>
</dbReference>
<comment type="similarity">
    <text evidence="1 4">Belongs to the bacterial flagellin family.</text>
</comment>
<dbReference type="RefSeq" id="WP_086449822.1">
    <property type="nucleotide sequence ID" value="NZ_MSPP01000001.1"/>
</dbReference>
<dbReference type="Gene3D" id="2.170.280.10">
    <property type="entry name" value="f41 fragment of flagellin, middle domain"/>
    <property type="match status" value="1"/>
</dbReference>
<dbReference type="GO" id="GO:0005198">
    <property type="term" value="F:structural molecule activity"/>
    <property type="evidence" value="ECO:0007669"/>
    <property type="project" value="UniProtKB-UniRule"/>
</dbReference>
<evidence type="ECO:0000256" key="2">
    <source>
        <dbReference type="ARBA" id="ARBA00022525"/>
    </source>
</evidence>
<dbReference type="InterPro" id="IPR046358">
    <property type="entry name" value="Flagellin_C"/>
</dbReference>
<dbReference type="Pfam" id="PF00700">
    <property type="entry name" value="Flagellin_C"/>
    <property type="match status" value="1"/>
</dbReference>
<evidence type="ECO:0000256" key="3">
    <source>
        <dbReference type="ARBA" id="ARBA00023143"/>
    </source>
</evidence>
<keyword evidence="7" id="KW-0282">Flagellum</keyword>
<keyword evidence="7" id="KW-0966">Cell projection</keyword>
<evidence type="ECO:0000313" key="8">
    <source>
        <dbReference type="Proteomes" id="UP000194664"/>
    </source>
</evidence>
<dbReference type="InterPro" id="IPR010810">
    <property type="entry name" value="Flagellin_hook_IN_motif"/>
</dbReference>
<dbReference type="InterPro" id="IPR001492">
    <property type="entry name" value="Flagellin"/>
</dbReference>
<comment type="subcellular location">
    <subcellularLocation>
        <location evidence="4">Secreted</location>
    </subcellularLocation>
    <subcellularLocation>
        <location evidence="4">Bacterial flagellum</location>
    </subcellularLocation>
</comment>
<dbReference type="SUPFAM" id="SSF64518">
    <property type="entry name" value="Phase 1 flagellin"/>
    <property type="match status" value="1"/>
</dbReference>
<dbReference type="PANTHER" id="PTHR42792:SF2">
    <property type="entry name" value="FLAGELLIN"/>
    <property type="match status" value="1"/>
</dbReference>
<dbReference type="GO" id="GO:0005576">
    <property type="term" value="C:extracellular region"/>
    <property type="evidence" value="ECO:0007669"/>
    <property type="project" value="UniProtKB-SubCell"/>
</dbReference>
<gene>
    <name evidence="7" type="ORF">BVC71_01255</name>
</gene>
<dbReference type="InterPro" id="IPR042187">
    <property type="entry name" value="Flagellin_C_sub2"/>
</dbReference>
<dbReference type="Gene3D" id="1.20.1330.10">
    <property type="entry name" value="f41 fragment of flagellin, N-terminal domain"/>
    <property type="match status" value="1"/>
</dbReference>